<dbReference type="Proteomes" id="UP000198901">
    <property type="component" value="Unassembled WGS sequence"/>
</dbReference>
<name>A0A1G9PU91_9BACT</name>
<dbReference type="RefSeq" id="WP_093201949.1">
    <property type="nucleotide sequence ID" value="NZ_FNGS01000004.1"/>
</dbReference>
<dbReference type="PANTHER" id="PTHR43736:SF1">
    <property type="entry name" value="DIHYDRONEOPTERIN TRIPHOSPHATE DIPHOSPHATASE"/>
    <property type="match status" value="1"/>
</dbReference>
<dbReference type="OrthoDB" id="9787880at2"/>
<dbReference type="InterPro" id="IPR015797">
    <property type="entry name" value="NUDIX_hydrolase-like_dom_sf"/>
</dbReference>
<organism evidence="2 3">
    <name type="scientific">Siphonobacter aquaeclarae</name>
    <dbReference type="NCBI Taxonomy" id="563176"/>
    <lineage>
        <taxon>Bacteria</taxon>
        <taxon>Pseudomonadati</taxon>
        <taxon>Bacteroidota</taxon>
        <taxon>Cytophagia</taxon>
        <taxon>Cytophagales</taxon>
        <taxon>Cytophagaceae</taxon>
        <taxon>Siphonobacter</taxon>
    </lineage>
</organism>
<dbReference type="PANTHER" id="PTHR43736">
    <property type="entry name" value="ADP-RIBOSE PYROPHOSPHATASE"/>
    <property type="match status" value="1"/>
</dbReference>
<dbReference type="STRING" id="563176.SAMN04488090_2303"/>
<sequence length="179" mass="20539">MKRNYLLYQLDSYEASDAAEEEMKQHMVRFVRSHPDCFERTLEVGHVTGSAWITDESGSQVLMVHHAKLDRWLQPGGHCDGDHDVLGVALREAWEETGATVTPFHKGIFDVDIHVIPARKQEPAHLHYDVRYWLKADPAQPLLLTAESKDLRWVPLDEVVTLTDEESVLRMVRKTKQTA</sequence>
<feature type="domain" description="Nudix hydrolase" evidence="1">
    <location>
        <begin position="44"/>
        <end position="176"/>
    </location>
</feature>
<dbReference type="PROSITE" id="PS51462">
    <property type="entry name" value="NUDIX"/>
    <property type="match status" value="1"/>
</dbReference>
<evidence type="ECO:0000313" key="3">
    <source>
        <dbReference type="Proteomes" id="UP000198901"/>
    </source>
</evidence>
<dbReference type="SUPFAM" id="SSF55811">
    <property type="entry name" value="Nudix"/>
    <property type="match status" value="1"/>
</dbReference>
<gene>
    <name evidence="2" type="ORF">SAMN04488090_2303</name>
</gene>
<accession>A0A1G9PU91</accession>
<reference evidence="2 3" key="1">
    <citation type="submission" date="2016-10" db="EMBL/GenBank/DDBJ databases">
        <authorList>
            <person name="de Groot N.N."/>
        </authorList>
    </citation>
    <scope>NUCLEOTIDE SEQUENCE [LARGE SCALE GENOMIC DNA]</scope>
    <source>
        <strain evidence="2 3">DSM 21668</strain>
    </source>
</reference>
<dbReference type="EMBL" id="FNGS01000004">
    <property type="protein sequence ID" value="SDM01807.1"/>
    <property type="molecule type" value="Genomic_DNA"/>
</dbReference>
<evidence type="ECO:0000259" key="1">
    <source>
        <dbReference type="PROSITE" id="PS51462"/>
    </source>
</evidence>
<keyword evidence="3" id="KW-1185">Reference proteome</keyword>
<dbReference type="CDD" id="cd03674">
    <property type="entry name" value="NUDIX_Hydrolase"/>
    <property type="match status" value="1"/>
</dbReference>
<evidence type="ECO:0000313" key="2">
    <source>
        <dbReference type="EMBL" id="SDM01807.1"/>
    </source>
</evidence>
<proteinExistence type="predicted"/>
<dbReference type="AlphaFoldDB" id="A0A1G9PU91"/>
<dbReference type="Gene3D" id="3.90.79.10">
    <property type="entry name" value="Nucleoside Triphosphate Pyrophosphohydrolase"/>
    <property type="match status" value="1"/>
</dbReference>
<dbReference type="InterPro" id="IPR000086">
    <property type="entry name" value="NUDIX_hydrolase_dom"/>
</dbReference>
<dbReference type="Pfam" id="PF00293">
    <property type="entry name" value="NUDIX"/>
    <property type="match status" value="1"/>
</dbReference>
<protein>
    <submittedName>
        <fullName evidence="2">8-oxo-dGTP pyrophosphatase MutT, NUDIX family</fullName>
    </submittedName>
</protein>